<dbReference type="PRINTS" id="PR00455">
    <property type="entry name" value="HTHTETR"/>
</dbReference>
<evidence type="ECO:0000256" key="3">
    <source>
        <dbReference type="SAM" id="Phobius"/>
    </source>
</evidence>
<dbReference type="Proteomes" id="UP000823619">
    <property type="component" value="Unassembled WGS sequence"/>
</dbReference>
<organism evidence="5 6">
    <name type="scientific">Candidatus Cryptobacteroides merdavium</name>
    <dbReference type="NCBI Taxonomy" id="2840769"/>
    <lineage>
        <taxon>Bacteria</taxon>
        <taxon>Pseudomonadati</taxon>
        <taxon>Bacteroidota</taxon>
        <taxon>Bacteroidia</taxon>
        <taxon>Bacteroidales</taxon>
        <taxon>Candidatus Cryptobacteroides</taxon>
    </lineage>
</organism>
<dbReference type="PANTHER" id="PTHR30328:SF54">
    <property type="entry name" value="HTH-TYPE TRANSCRIPTIONAL REPRESSOR SCO4008"/>
    <property type="match status" value="1"/>
</dbReference>
<evidence type="ECO:0000256" key="1">
    <source>
        <dbReference type="ARBA" id="ARBA00023125"/>
    </source>
</evidence>
<proteinExistence type="predicted"/>
<dbReference type="Gene3D" id="1.10.357.10">
    <property type="entry name" value="Tetracycline Repressor, domain 2"/>
    <property type="match status" value="1"/>
</dbReference>
<evidence type="ECO:0000259" key="4">
    <source>
        <dbReference type="PROSITE" id="PS50977"/>
    </source>
</evidence>
<dbReference type="InterPro" id="IPR050109">
    <property type="entry name" value="HTH-type_TetR-like_transc_reg"/>
</dbReference>
<keyword evidence="1 2" id="KW-0238">DNA-binding</keyword>
<dbReference type="InterPro" id="IPR009057">
    <property type="entry name" value="Homeodomain-like_sf"/>
</dbReference>
<dbReference type="PROSITE" id="PS50977">
    <property type="entry name" value="HTH_TETR_2"/>
    <property type="match status" value="1"/>
</dbReference>
<dbReference type="AlphaFoldDB" id="A0A9D9HDD9"/>
<dbReference type="Pfam" id="PF00440">
    <property type="entry name" value="TetR_N"/>
    <property type="match status" value="1"/>
</dbReference>
<comment type="caution">
    <text evidence="5">The sequence shown here is derived from an EMBL/GenBank/DDBJ whole genome shotgun (WGS) entry which is preliminary data.</text>
</comment>
<accession>A0A9D9HDD9</accession>
<dbReference type="PANTHER" id="PTHR30328">
    <property type="entry name" value="TRANSCRIPTIONAL REPRESSOR"/>
    <property type="match status" value="1"/>
</dbReference>
<keyword evidence="3" id="KW-1133">Transmembrane helix</keyword>
<feature type="transmembrane region" description="Helical" evidence="3">
    <location>
        <begin position="157"/>
        <end position="175"/>
    </location>
</feature>
<dbReference type="SUPFAM" id="SSF46689">
    <property type="entry name" value="Homeodomain-like"/>
    <property type="match status" value="1"/>
</dbReference>
<keyword evidence="3" id="KW-0472">Membrane</keyword>
<sequence length="207" mass="24078">MKNEIKDRNTEQNILDAAEAIFLEKGYSGTTTTEIAKRAGVNHAMLHYYYRTKENLFEIIFEKQVKNIANSFLSIVNDNKTFTEFVVEAIERHFDFIKQNPKTIIFIISEINNNSVSKELWNKYSQTIFKQVIINLKGKMEKEIAAKQIRDIDPVDFLLTVLSLNVFVFIALPLFKSANVFPNNEIVKFLDRRKKENIRIALLALKL</sequence>
<gene>
    <name evidence="5" type="ORF">IAC23_08035</name>
</gene>
<dbReference type="GO" id="GO:0003677">
    <property type="term" value="F:DNA binding"/>
    <property type="evidence" value="ECO:0007669"/>
    <property type="project" value="UniProtKB-UniRule"/>
</dbReference>
<protein>
    <submittedName>
        <fullName evidence="5">TetR/AcrR family transcriptional regulator</fullName>
    </submittedName>
</protein>
<name>A0A9D9HDD9_9BACT</name>
<dbReference type="EMBL" id="JADIMO010000099">
    <property type="protein sequence ID" value="MBO8445622.1"/>
    <property type="molecule type" value="Genomic_DNA"/>
</dbReference>
<feature type="domain" description="HTH tetR-type" evidence="4">
    <location>
        <begin position="8"/>
        <end position="68"/>
    </location>
</feature>
<evidence type="ECO:0000313" key="6">
    <source>
        <dbReference type="Proteomes" id="UP000823619"/>
    </source>
</evidence>
<reference evidence="5" key="1">
    <citation type="submission" date="2020-10" db="EMBL/GenBank/DDBJ databases">
        <authorList>
            <person name="Gilroy R."/>
        </authorList>
    </citation>
    <scope>NUCLEOTIDE SEQUENCE</scope>
    <source>
        <strain evidence="5">D5-748</strain>
    </source>
</reference>
<feature type="DNA-binding region" description="H-T-H motif" evidence="2">
    <location>
        <begin position="31"/>
        <end position="50"/>
    </location>
</feature>
<evidence type="ECO:0000256" key="2">
    <source>
        <dbReference type="PROSITE-ProRule" id="PRU00335"/>
    </source>
</evidence>
<dbReference type="InterPro" id="IPR001647">
    <property type="entry name" value="HTH_TetR"/>
</dbReference>
<reference evidence="5" key="2">
    <citation type="journal article" date="2021" name="PeerJ">
        <title>Extensive microbial diversity within the chicken gut microbiome revealed by metagenomics and culture.</title>
        <authorList>
            <person name="Gilroy R."/>
            <person name="Ravi A."/>
            <person name="Getino M."/>
            <person name="Pursley I."/>
            <person name="Horton D.L."/>
            <person name="Alikhan N.F."/>
            <person name="Baker D."/>
            <person name="Gharbi K."/>
            <person name="Hall N."/>
            <person name="Watson M."/>
            <person name="Adriaenssens E.M."/>
            <person name="Foster-Nyarko E."/>
            <person name="Jarju S."/>
            <person name="Secka A."/>
            <person name="Antonio M."/>
            <person name="Oren A."/>
            <person name="Chaudhuri R.R."/>
            <person name="La Ragione R."/>
            <person name="Hildebrand F."/>
            <person name="Pallen M.J."/>
        </authorList>
    </citation>
    <scope>NUCLEOTIDE SEQUENCE</scope>
    <source>
        <strain evidence="5">D5-748</strain>
    </source>
</reference>
<keyword evidence="3" id="KW-0812">Transmembrane</keyword>
<evidence type="ECO:0000313" key="5">
    <source>
        <dbReference type="EMBL" id="MBO8445622.1"/>
    </source>
</evidence>